<organism evidence="1 2">
    <name type="scientific">Rhynchosporium agropyri</name>
    <dbReference type="NCBI Taxonomy" id="914238"/>
    <lineage>
        <taxon>Eukaryota</taxon>
        <taxon>Fungi</taxon>
        <taxon>Dikarya</taxon>
        <taxon>Ascomycota</taxon>
        <taxon>Pezizomycotina</taxon>
        <taxon>Leotiomycetes</taxon>
        <taxon>Helotiales</taxon>
        <taxon>Ploettnerulaceae</taxon>
        <taxon>Rhynchosporium</taxon>
    </lineage>
</organism>
<protein>
    <submittedName>
        <fullName evidence="1">Uncharacterized protein</fullName>
    </submittedName>
</protein>
<dbReference type="Proteomes" id="UP000178912">
    <property type="component" value="Unassembled WGS sequence"/>
</dbReference>
<sequence length="124" mass="14361">MPIRHTTYTVYNTIQYITNPRRYAGSYTLVKAQAYLSKENIHPEVSRNLRGSNTDSHKRYEYFDSKEGVNRYKNSVPCIDIHFPALHSCVRSKTTVSASEEEYRRSCKNKKASLTNCIQDMSLS</sequence>
<dbReference type="AlphaFoldDB" id="A0A1E1L4T3"/>
<reference evidence="2" key="1">
    <citation type="submission" date="2016-03" db="EMBL/GenBank/DDBJ databases">
        <authorList>
            <person name="Guldener U."/>
        </authorList>
    </citation>
    <scope>NUCLEOTIDE SEQUENCE [LARGE SCALE GENOMIC DNA]</scope>
    <source>
        <strain evidence="2">04CH-RAC-A.6.1</strain>
    </source>
</reference>
<evidence type="ECO:0000313" key="2">
    <source>
        <dbReference type="Proteomes" id="UP000178912"/>
    </source>
</evidence>
<keyword evidence="2" id="KW-1185">Reference proteome</keyword>
<name>A0A1E1L4T3_9HELO</name>
<gene>
    <name evidence="1" type="ORF">RAG0_11552</name>
</gene>
<evidence type="ECO:0000313" key="1">
    <source>
        <dbReference type="EMBL" id="CZT05484.1"/>
    </source>
</evidence>
<proteinExistence type="predicted"/>
<accession>A0A1E1L4T3</accession>
<dbReference type="EMBL" id="FJUX01000077">
    <property type="protein sequence ID" value="CZT05484.1"/>
    <property type="molecule type" value="Genomic_DNA"/>
</dbReference>